<reference evidence="1 2" key="1">
    <citation type="journal article" date="2024" name="Ann. Entomol. Soc. Am.">
        <title>Genomic analyses of the southern and eastern yellowjacket wasps (Hymenoptera: Vespidae) reveal evolutionary signatures of social life.</title>
        <authorList>
            <person name="Catto M.A."/>
            <person name="Caine P.B."/>
            <person name="Orr S.E."/>
            <person name="Hunt B.G."/>
            <person name="Goodisman M.A.D."/>
        </authorList>
    </citation>
    <scope>NUCLEOTIDE SEQUENCE [LARGE SCALE GENOMIC DNA]</scope>
    <source>
        <strain evidence="1">232</strain>
        <tissue evidence="1">Head and thorax</tissue>
    </source>
</reference>
<name>A0ABD2ALJ3_VESMC</name>
<evidence type="ECO:0000313" key="2">
    <source>
        <dbReference type="Proteomes" id="UP001607303"/>
    </source>
</evidence>
<protein>
    <submittedName>
        <fullName evidence="1">Neurotrimin-like isoform X2</fullName>
    </submittedName>
</protein>
<proteinExistence type="predicted"/>
<organism evidence="1 2">
    <name type="scientific">Vespula maculifrons</name>
    <name type="common">Eastern yellow jacket</name>
    <name type="synonym">Wasp</name>
    <dbReference type="NCBI Taxonomy" id="7453"/>
    <lineage>
        <taxon>Eukaryota</taxon>
        <taxon>Metazoa</taxon>
        <taxon>Ecdysozoa</taxon>
        <taxon>Arthropoda</taxon>
        <taxon>Hexapoda</taxon>
        <taxon>Insecta</taxon>
        <taxon>Pterygota</taxon>
        <taxon>Neoptera</taxon>
        <taxon>Endopterygota</taxon>
        <taxon>Hymenoptera</taxon>
        <taxon>Apocrita</taxon>
        <taxon>Aculeata</taxon>
        <taxon>Vespoidea</taxon>
        <taxon>Vespidae</taxon>
        <taxon>Vespinae</taxon>
        <taxon>Vespula</taxon>
    </lineage>
</organism>
<accession>A0ABD2ALJ3</accession>
<dbReference type="AlphaFoldDB" id="A0ABD2ALJ3"/>
<gene>
    <name evidence="1" type="ORF">V1477_020302</name>
</gene>
<evidence type="ECO:0000313" key="1">
    <source>
        <dbReference type="EMBL" id="KAL2721482.1"/>
    </source>
</evidence>
<dbReference type="Proteomes" id="UP001607303">
    <property type="component" value="Unassembled WGS sequence"/>
</dbReference>
<sequence length="75" mass="9113">MSTYLIFNHLHIIHPQFRPKSRTSVLEPSQNFLSIVRARSKGEAKSRKGLHRSWLKRATIRLLSYFRRFRRTFRE</sequence>
<comment type="caution">
    <text evidence="1">The sequence shown here is derived from an EMBL/GenBank/DDBJ whole genome shotgun (WGS) entry which is preliminary data.</text>
</comment>
<dbReference type="EMBL" id="JAYRBN010000116">
    <property type="protein sequence ID" value="KAL2721482.1"/>
    <property type="molecule type" value="Genomic_DNA"/>
</dbReference>
<keyword evidence="2" id="KW-1185">Reference proteome</keyword>